<organism evidence="2 3">
    <name type="scientific">Marasmius crinis-equi</name>
    <dbReference type="NCBI Taxonomy" id="585013"/>
    <lineage>
        <taxon>Eukaryota</taxon>
        <taxon>Fungi</taxon>
        <taxon>Dikarya</taxon>
        <taxon>Basidiomycota</taxon>
        <taxon>Agaricomycotina</taxon>
        <taxon>Agaricomycetes</taxon>
        <taxon>Agaricomycetidae</taxon>
        <taxon>Agaricales</taxon>
        <taxon>Marasmiineae</taxon>
        <taxon>Marasmiaceae</taxon>
        <taxon>Marasmius</taxon>
    </lineage>
</organism>
<comment type="caution">
    <text evidence="2">The sequence shown here is derived from an EMBL/GenBank/DDBJ whole genome shotgun (WGS) entry which is preliminary data.</text>
</comment>
<feature type="region of interest" description="Disordered" evidence="1">
    <location>
        <begin position="1"/>
        <end position="162"/>
    </location>
</feature>
<feature type="compositionally biased region" description="Polar residues" evidence="1">
    <location>
        <begin position="138"/>
        <end position="162"/>
    </location>
</feature>
<proteinExistence type="predicted"/>
<evidence type="ECO:0000313" key="3">
    <source>
        <dbReference type="Proteomes" id="UP001465976"/>
    </source>
</evidence>
<feature type="compositionally biased region" description="Polar residues" evidence="1">
    <location>
        <begin position="77"/>
        <end position="92"/>
    </location>
</feature>
<sequence>MPYFKNASDFTAPNANFSTVGGNQTNDATKGSTQSESNKLPSSQSSSNPPVENAAPAGNQDVYEGNYFEDAKRFDTPNANFSSVRGDQNNRYSDSEGASSRTSNNRQSSQSSASSWQSGGGRRLGTLDQLSMDPARENSYQQSPVYVTSPTQTSGQGRRSAA</sequence>
<accession>A0ABR3FEW6</accession>
<dbReference type="EMBL" id="JBAHYK010000450">
    <property type="protein sequence ID" value="KAL0573882.1"/>
    <property type="molecule type" value="Genomic_DNA"/>
</dbReference>
<gene>
    <name evidence="2" type="ORF">V5O48_008067</name>
</gene>
<feature type="compositionally biased region" description="Low complexity" evidence="1">
    <location>
        <begin position="35"/>
        <end position="53"/>
    </location>
</feature>
<name>A0ABR3FEW6_9AGAR</name>
<protein>
    <submittedName>
        <fullName evidence="2">Uncharacterized protein</fullName>
    </submittedName>
</protein>
<feature type="compositionally biased region" description="Polar residues" evidence="1">
    <location>
        <begin position="8"/>
        <end position="34"/>
    </location>
</feature>
<dbReference type="Proteomes" id="UP001465976">
    <property type="component" value="Unassembled WGS sequence"/>
</dbReference>
<feature type="compositionally biased region" description="Low complexity" evidence="1">
    <location>
        <begin position="98"/>
        <end position="117"/>
    </location>
</feature>
<keyword evidence="3" id="KW-1185">Reference proteome</keyword>
<evidence type="ECO:0000256" key="1">
    <source>
        <dbReference type="SAM" id="MobiDB-lite"/>
    </source>
</evidence>
<reference evidence="2 3" key="1">
    <citation type="submission" date="2024-02" db="EMBL/GenBank/DDBJ databases">
        <title>A draft genome for the cacao thread blight pathogen Marasmius crinis-equi.</title>
        <authorList>
            <person name="Cohen S.P."/>
            <person name="Baruah I.K."/>
            <person name="Amoako-Attah I."/>
            <person name="Bukari Y."/>
            <person name="Meinhardt L.W."/>
            <person name="Bailey B.A."/>
        </authorList>
    </citation>
    <scope>NUCLEOTIDE SEQUENCE [LARGE SCALE GENOMIC DNA]</scope>
    <source>
        <strain evidence="2 3">GH-76</strain>
    </source>
</reference>
<evidence type="ECO:0000313" key="2">
    <source>
        <dbReference type="EMBL" id="KAL0573882.1"/>
    </source>
</evidence>